<accession>A0A9P8P3L1</accession>
<name>A0A9P8P3L1_9ASCO</name>
<comment type="similarity">
    <text evidence="2">Belongs to the CSC1 (TC 1.A.17) family.</text>
</comment>
<organism evidence="12 13">
    <name type="scientific">Ogataea polymorpha</name>
    <dbReference type="NCBI Taxonomy" id="460523"/>
    <lineage>
        <taxon>Eukaryota</taxon>
        <taxon>Fungi</taxon>
        <taxon>Dikarya</taxon>
        <taxon>Ascomycota</taxon>
        <taxon>Saccharomycotina</taxon>
        <taxon>Pichiomycetes</taxon>
        <taxon>Pichiales</taxon>
        <taxon>Pichiaceae</taxon>
        <taxon>Ogataea</taxon>
    </lineage>
</organism>
<keyword evidence="6 7" id="KW-0472">Membrane</keyword>
<feature type="transmembrane region" description="Helical" evidence="7">
    <location>
        <begin position="513"/>
        <end position="542"/>
    </location>
</feature>
<reference evidence="12" key="1">
    <citation type="journal article" date="2021" name="Open Biol.">
        <title>Shared evolutionary footprints suggest mitochondrial oxidative damage underlies multiple complex I losses in fungi.</title>
        <authorList>
            <person name="Schikora-Tamarit M.A."/>
            <person name="Marcet-Houben M."/>
            <person name="Nosek J."/>
            <person name="Gabaldon T."/>
        </authorList>
    </citation>
    <scope>NUCLEOTIDE SEQUENCE</scope>
    <source>
        <strain evidence="12">NCAIM Y.01608</strain>
    </source>
</reference>
<feature type="transmembrane region" description="Helical" evidence="7">
    <location>
        <begin position="373"/>
        <end position="399"/>
    </location>
</feature>
<evidence type="ECO:0008006" key="14">
    <source>
        <dbReference type="Google" id="ProtNLM"/>
    </source>
</evidence>
<keyword evidence="4 7" id="KW-0812">Transmembrane</keyword>
<dbReference type="PANTHER" id="PTHR13018:SF26">
    <property type="entry name" value="DOMAIN PROTEIN, PUTATIVE (AFU_ORTHOLOGUE AFUA_5G10920)-RELATED"/>
    <property type="match status" value="1"/>
</dbReference>
<dbReference type="GO" id="GO:0005886">
    <property type="term" value="C:plasma membrane"/>
    <property type="evidence" value="ECO:0007669"/>
    <property type="project" value="TreeGrafter"/>
</dbReference>
<dbReference type="InterPro" id="IPR003864">
    <property type="entry name" value="CSC1/OSCA1-like_7TM"/>
</dbReference>
<dbReference type="Pfam" id="PF14703">
    <property type="entry name" value="PHM7_cyt"/>
    <property type="match status" value="1"/>
</dbReference>
<feature type="transmembrane region" description="Helical" evidence="7">
    <location>
        <begin position="419"/>
        <end position="444"/>
    </location>
</feature>
<evidence type="ECO:0000256" key="2">
    <source>
        <dbReference type="ARBA" id="ARBA00007779"/>
    </source>
</evidence>
<dbReference type="InterPro" id="IPR022257">
    <property type="entry name" value="PHM7_ext"/>
</dbReference>
<dbReference type="EMBL" id="JAEUBD010001178">
    <property type="protein sequence ID" value="KAH3665213.1"/>
    <property type="molecule type" value="Genomic_DNA"/>
</dbReference>
<feature type="domain" description="CSC1/OSCA1-like N-terminal transmembrane" evidence="10">
    <location>
        <begin position="12"/>
        <end position="159"/>
    </location>
</feature>
<dbReference type="Pfam" id="PF13967">
    <property type="entry name" value="RSN1_TM"/>
    <property type="match status" value="1"/>
</dbReference>
<evidence type="ECO:0000259" key="11">
    <source>
        <dbReference type="Pfam" id="PF14703"/>
    </source>
</evidence>
<evidence type="ECO:0000256" key="1">
    <source>
        <dbReference type="ARBA" id="ARBA00004141"/>
    </source>
</evidence>
<keyword evidence="13" id="KW-1185">Reference proteome</keyword>
<feature type="transmembrane region" description="Helical" evidence="7">
    <location>
        <begin position="12"/>
        <end position="33"/>
    </location>
</feature>
<evidence type="ECO:0000259" key="10">
    <source>
        <dbReference type="Pfam" id="PF13967"/>
    </source>
</evidence>
<feature type="transmembrane region" description="Helical" evidence="7">
    <location>
        <begin position="625"/>
        <end position="648"/>
    </location>
</feature>
<dbReference type="InterPro" id="IPR032880">
    <property type="entry name" value="CSC1/OSCA1-like_N"/>
</dbReference>
<proteinExistence type="inferred from homology"/>
<evidence type="ECO:0000259" key="8">
    <source>
        <dbReference type="Pfam" id="PF02714"/>
    </source>
</evidence>
<protein>
    <recommendedName>
        <fullName evidence="14">DUF221-domain-containing protein</fullName>
    </recommendedName>
</protein>
<dbReference type="PANTHER" id="PTHR13018">
    <property type="entry name" value="PROBABLE MEMBRANE PROTEIN DUF221-RELATED"/>
    <property type="match status" value="1"/>
</dbReference>
<feature type="domain" description="CSC1/OSCA1-like 7TM region" evidence="8">
    <location>
        <begin position="376"/>
        <end position="645"/>
    </location>
</feature>
<evidence type="ECO:0000256" key="5">
    <source>
        <dbReference type="ARBA" id="ARBA00022989"/>
    </source>
</evidence>
<keyword evidence="5 7" id="KW-1133">Transmembrane helix</keyword>
<evidence type="ECO:0000313" key="12">
    <source>
        <dbReference type="EMBL" id="KAH3665213.1"/>
    </source>
</evidence>
<feature type="transmembrane region" description="Helical" evidence="7">
    <location>
        <begin position="588"/>
        <end position="613"/>
    </location>
</feature>
<evidence type="ECO:0000256" key="7">
    <source>
        <dbReference type="SAM" id="Phobius"/>
    </source>
</evidence>
<dbReference type="InterPro" id="IPR027815">
    <property type="entry name" value="CSC1/OSCA1-like_cyt"/>
</dbReference>
<comment type="caution">
    <text evidence="12">The sequence shown here is derived from an EMBL/GenBank/DDBJ whole genome shotgun (WGS) entry which is preliminary data.</text>
</comment>
<sequence length="857" mass="97711">MTDTKNTSTQDVLTAVATNGTICGVFVVLFLVLRVSFKRIYQPKSSFDIVPDSEKPAPLPQDPLTWLFVLLRKPPSFIIQQAGIDGYLFLRYLFIVACMALGGIATWPVLFPVNATNGKGEDGLDQLGISNVNAAGRYYAHVFISWIFYCVVLFVIYRELHFYSSLRNLVLTTPAYAKKLSSRTVIFQTVTDQYLDEQEFFKLFEGVKRVWVARRNRRLSRALKRRQELADALEVALTKLLMRAVREKIKADKKGRVIENPDDLSSYVPHKKRPKMRIGVPIFGKKVDTIEYCKEQLPRLNDLIEEHQSTLAGTRPMNSIAVEFENQYYAQLAYQTTIHDLPLFFSPKHTNVNPEDVYWPNMRIFWWERLMRFHGAVAAIVALIVLWSIPVSFVGLVSNLTYLTNKMHWLEFIYNLPDWLLGLITSLLPTVMLALLMLLLPIFIRRMGQLSGCLTAQSIEYFTQQAYFAFQVIQAFLVTTIASSFASTVTQIAERPTEAMDLLSANLPKASNFYVSYMVLQGFSIAGGTLFQVVSLVSFYLFSAMFDNTVRKLWTRFNSIGGFAWGTVFPIYTNLAVIFLSYSMIAPIIMLFTFAGFSLIYIAFLYTATYVFGKSADGLGMYYPRALFQTMVGVYLGEIVLLGIFVVSKTWGCIVLEAILLGFTVFVHLHLNKAYDHLMTVVPNTVMRPLDGVSETLSWTAPHANRQFNEQSLSSCVDFKEQMLLADKQKEEYRDSKVQNYKAFHVPLLVEGDDFDDRKLGPINRFLRPHKHYTFKKLKAYLPHSFYDFPVEDPEWVKHAYDLPDRSAACPTLWIPRDPMGLSGKLIKNLHGAIKVSDENSLFDKRGKVVWTGPPPV</sequence>
<dbReference type="Pfam" id="PF02714">
    <property type="entry name" value="RSN1_7TM"/>
    <property type="match status" value="1"/>
</dbReference>
<dbReference type="Proteomes" id="UP000788993">
    <property type="component" value="Unassembled WGS sequence"/>
</dbReference>
<evidence type="ECO:0000256" key="6">
    <source>
        <dbReference type="ARBA" id="ARBA00023136"/>
    </source>
</evidence>
<evidence type="ECO:0000259" key="9">
    <source>
        <dbReference type="Pfam" id="PF12621"/>
    </source>
</evidence>
<keyword evidence="3" id="KW-0813">Transport</keyword>
<feature type="transmembrane region" description="Helical" evidence="7">
    <location>
        <begin position="654"/>
        <end position="671"/>
    </location>
</feature>
<gene>
    <name evidence="12" type="ORF">OGATHE_004028</name>
</gene>
<dbReference type="Pfam" id="PF12621">
    <property type="entry name" value="PHM7_ext"/>
    <property type="match status" value="1"/>
</dbReference>
<dbReference type="InterPro" id="IPR045122">
    <property type="entry name" value="Csc1-like"/>
</dbReference>
<feature type="domain" description="CSC1/OSCA1-like cytosolic" evidence="11">
    <location>
        <begin position="182"/>
        <end position="361"/>
    </location>
</feature>
<feature type="domain" description="10TM putative phosphate transporter extracellular tail" evidence="9">
    <location>
        <begin position="766"/>
        <end position="856"/>
    </location>
</feature>
<evidence type="ECO:0000313" key="13">
    <source>
        <dbReference type="Proteomes" id="UP000788993"/>
    </source>
</evidence>
<comment type="subcellular location">
    <subcellularLocation>
        <location evidence="1">Membrane</location>
        <topology evidence="1">Multi-pass membrane protein</topology>
    </subcellularLocation>
</comment>
<dbReference type="GO" id="GO:0005227">
    <property type="term" value="F:calcium-activated cation channel activity"/>
    <property type="evidence" value="ECO:0007669"/>
    <property type="project" value="InterPro"/>
</dbReference>
<evidence type="ECO:0000256" key="3">
    <source>
        <dbReference type="ARBA" id="ARBA00022448"/>
    </source>
</evidence>
<dbReference type="AlphaFoldDB" id="A0A9P8P3L1"/>
<evidence type="ECO:0000256" key="4">
    <source>
        <dbReference type="ARBA" id="ARBA00022692"/>
    </source>
</evidence>
<feature type="transmembrane region" description="Helical" evidence="7">
    <location>
        <begin position="138"/>
        <end position="157"/>
    </location>
</feature>
<reference evidence="12" key="2">
    <citation type="submission" date="2021-01" db="EMBL/GenBank/DDBJ databases">
        <authorList>
            <person name="Schikora-Tamarit M.A."/>
        </authorList>
    </citation>
    <scope>NUCLEOTIDE SEQUENCE</scope>
    <source>
        <strain evidence="12">NCAIM Y.01608</strain>
    </source>
</reference>
<feature type="transmembrane region" description="Helical" evidence="7">
    <location>
        <begin position="89"/>
        <end position="110"/>
    </location>
</feature>
<feature type="transmembrane region" description="Helical" evidence="7">
    <location>
        <begin position="563"/>
        <end position="582"/>
    </location>
</feature>